<organism evidence="1 2">
    <name type="scientific">Vibrio ezurae NBRC 102218</name>
    <dbReference type="NCBI Taxonomy" id="1219080"/>
    <lineage>
        <taxon>Bacteria</taxon>
        <taxon>Pseudomonadati</taxon>
        <taxon>Pseudomonadota</taxon>
        <taxon>Gammaproteobacteria</taxon>
        <taxon>Vibrionales</taxon>
        <taxon>Vibrionaceae</taxon>
        <taxon>Vibrio</taxon>
    </lineage>
</organism>
<proteinExistence type="predicted"/>
<dbReference type="eggNOG" id="ENOG5032ZC9">
    <property type="taxonomic scope" value="Bacteria"/>
</dbReference>
<accession>U3AX90</accession>
<evidence type="ECO:0000313" key="1">
    <source>
        <dbReference type="EMBL" id="GAD78350.1"/>
    </source>
</evidence>
<name>U3AX90_9VIBR</name>
<dbReference type="Proteomes" id="UP000016562">
    <property type="component" value="Unassembled WGS sequence"/>
</dbReference>
<dbReference type="InterPro" id="IPR021732">
    <property type="entry name" value="DUF3301"/>
</dbReference>
<dbReference type="Pfam" id="PF11743">
    <property type="entry name" value="DUF3301"/>
    <property type="match status" value="1"/>
</dbReference>
<sequence>MEHLLAILGCTLVLTLFWQHRRQAELAKVAISRHCKQLELQIVSISSGSHRIRYPNGKLGWHTVFCFEFSALGDDCYQGELTMTGMRLAHFYTQPYRI</sequence>
<dbReference type="RefSeq" id="WP_021712074.1">
    <property type="nucleotide sequence ID" value="NZ_BATM01000001.1"/>
</dbReference>
<evidence type="ECO:0008006" key="3">
    <source>
        <dbReference type="Google" id="ProtNLM"/>
    </source>
</evidence>
<evidence type="ECO:0000313" key="2">
    <source>
        <dbReference type="Proteomes" id="UP000016562"/>
    </source>
</evidence>
<keyword evidence="2" id="KW-1185">Reference proteome</keyword>
<gene>
    <name evidence="1" type="ORF">VEZ01S_01_01290</name>
</gene>
<dbReference type="AlphaFoldDB" id="U3AX90"/>
<protein>
    <recommendedName>
        <fullName evidence="3">DUF3301 domain-containing protein</fullName>
    </recommendedName>
</protein>
<comment type="caution">
    <text evidence="1">The sequence shown here is derived from an EMBL/GenBank/DDBJ whole genome shotgun (WGS) entry which is preliminary data.</text>
</comment>
<dbReference type="OrthoDB" id="5959530at2"/>
<dbReference type="STRING" id="1219080.VEZ01S_01_01290"/>
<reference evidence="1 2" key="1">
    <citation type="submission" date="2013-09" db="EMBL/GenBank/DDBJ databases">
        <title>Whole genome shotgun sequence of Vibrio ezurae NBRC 102218.</title>
        <authorList>
            <person name="Yoshida I."/>
            <person name="Hosoyama A."/>
            <person name="Numata M."/>
            <person name="Hashimoto M."/>
            <person name="Hosoyama Y."/>
            <person name="Tsuchikane K."/>
            <person name="Noguchi M."/>
            <person name="Hirakata S."/>
            <person name="Ichikawa N."/>
            <person name="Ohji S."/>
            <person name="Yamazoe A."/>
            <person name="Fujita N."/>
        </authorList>
    </citation>
    <scope>NUCLEOTIDE SEQUENCE [LARGE SCALE GENOMIC DNA]</scope>
    <source>
        <strain evidence="1 2">NBRC 102218</strain>
    </source>
</reference>
<dbReference type="EMBL" id="BATM01000001">
    <property type="protein sequence ID" value="GAD78350.1"/>
    <property type="molecule type" value="Genomic_DNA"/>
</dbReference>